<sequence>MVPTAGGYLATISCSETIHDWSVSTDGTIGWGQSLQWKTFKGVGNTPADAAGNAAWIAYNSTTSVYCSDVQTWPVAGGYNVVYTCPGGRMPFPNASGPDLNTAVSWTNYMWILYR</sequence>
<evidence type="ECO:0000313" key="2">
    <source>
        <dbReference type="Proteomes" id="UP000578352"/>
    </source>
</evidence>
<dbReference type="EMBL" id="JACCFL010000001">
    <property type="protein sequence ID" value="NYJ22477.1"/>
    <property type="molecule type" value="Genomic_DNA"/>
</dbReference>
<dbReference type="AlphaFoldDB" id="A0A853CP92"/>
<organism evidence="1 2">
    <name type="scientific">Leifsonia shinshuensis</name>
    <dbReference type="NCBI Taxonomy" id="150026"/>
    <lineage>
        <taxon>Bacteria</taxon>
        <taxon>Bacillati</taxon>
        <taxon>Actinomycetota</taxon>
        <taxon>Actinomycetes</taxon>
        <taxon>Micrococcales</taxon>
        <taxon>Microbacteriaceae</taxon>
        <taxon>Leifsonia</taxon>
    </lineage>
</organism>
<name>A0A853CP92_9MICO</name>
<accession>A0A853CP92</accession>
<dbReference type="RefSeq" id="WP_179604520.1">
    <property type="nucleotide sequence ID" value="NZ_BAABEH010000001.1"/>
</dbReference>
<evidence type="ECO:0000313" key="1">
    <source>
        <dbReference type="EMBL" id="NYJ22477.1"/>
    </source>
</evidence>
<protein>
    <submittedName>
        <fullName evidence="1">Uncharacterized protein</fullName>
    </submittedName>
</protein>
<gene>
    <name evidence="1" type="ORF">HNR13_000764</name>
</gene>
<reference evidence="1 2" key="1">
    <citation type="submission" date="2020-07" db="EMBL/GenBank/DDBJ databases">
        <title>Sequencing the genomes of 1000 actinobacteria strains.</title>
        <authorList>
            <person name="Klenk H.-P."/>
        </authorList>
    </citation>
    <scope>NUCLEOTIDE SEQUENCE [LARGE SCALE GENOMIC DNA]</scope>
    <source>
        <strain evidence="1 2">DSM 15165</strain>
    </source>
</reference>
<dbReference type="Proteomes" id="UP000578352">
    <property type="component" value="Unassembled WGS sequence"/>
</dbReference>
<comment type="caution">
    <text evidence="1">The sequence shown here is derived from an EMBL/GenBank/DDBJ whole genome shotgun (WGS) entry which is preliminary data.</text>
</comment>
<proteinExistence type="predicted"/>